<evidence type="ECO:0000313" key="2">
    <source>
        <dbReference type="Proteomes" id="UP000397656"/>
    </source>
</evidence>
<reference evidence="1 2" key="1">
    <citation type="submission" date="2020-10" db="EMBL/GenBank/DDBJ databases">
        <title>Complete genome sequence of Cupriavidus basilensis CCUG 49340T.</title>
        <authorList>
            <person name="Salva-Serra F."/>
            <person name="Donoso R.A."/>
            <person name="Cho K.H."/>
            <person name="Yoo J.A."/>
            <person name="Lee K."/>
            <person name="Yoon S.-H."/>
            <person name="Perez-Pantoja D."/>
            <person name="Moore E.R.B."/>
        </authorList>
    </citation>
    <scope>NUCLEOTIDE SEQUENCE [LARGE SCALE GENOMIC DNA]</scope>
    <source>
        <strain evidence="2">CCUG 49340</strain>
    </source>
</reference>
<proteinExistence type="predicted"/>
<protein>
    <submittedName>
        <fullName evidence="1">Uncharacterized protein</fullName>
    </submittedName>
</protein>
<dbReference type="EMBL" id="CP062803">
    <property type="protein sequence ID" value="QOT78698.1"/>
    <property type="molecule type" value="Genomic_DNA"/>
</dbReference>
<gene>
    <name evidence="1" type="ORF">F7R26_007435</name>
</gene>
<dbReference type="Proteomes" id="UP000397656">
    <property type="component" value="Chromosome 1"/>
</dbReference>
<organism evidence="1 2">
    <name type="scientific">Cupriavidus basilensis</name>
    <dbReference type="NCBI Taxonomy" id="68895"/>
    <lineage>
        <taxon>Bacteria</taxon>
        <taxon>Pseudomonadati</taxon>
        <taxon>Pseudomonadota</taxon>
        <taxon>Betaproteobacteria</taxon>
        <taxon>Burkholderiales</taxon>
        <taxon>Burkholderiaceae</taxon>
        <taxon>Cupriavidus</taxon>
    </lineage>
</organism>
<evidence type="ECO:0000313" key="1">
    <source>
        <dbReference type="EMBL" id="QOT78698.1"/>
    </source>
</evidence>
<accession>A0A7M2H1I4</accession>
<sequence>MLKHAIQGSFERWIGHRCLLWIMVVACMVYRMNGSDPSVVNLGETGHMACAIPASACSDLADICGLQYAAARSAPHAAFLRGKPCTVTTITLACGDGSNAAWIGGGVGMAKVGRMAIPS</sequence>
<name>A0A7M2H1I4_9BURK</name>
<dbReference type="AlphaFoldDB" id="A0A7M2H1I4"/>
<dbReference type="GeneID" id="98400737"/>
<dbReference type="RefSeq" id="WP_170301925.1">
    <property type="nucleotide sequence ID" value="NZ_CP062803.1"/>
</dbReference>